<evidence type="ECO:0000256" key="1">
    <source>
        <dbReference type="ARBA" id="ARBA00004370"/>
    </source>
</evidence>
<reference evidence="10" key="1">
    <citation type="submission" date="2011-02" db="EMBL/GenBank/DDBJ databases">
        <title>The Genome Sequence of Capsaspora owczarzaki ATCC 30864.</title>
        <authorList>
            <person name="Russ C."/>
            <person name="Cuomo C."/>
            <person name="Burger G."/>
            <person name="Gray M.W."/>
            <person name="Holland P.W.H."/>
            <person name="King N."/>
            <person name="Lang F.B.F."/>
            <person name="Roger A.J."/>
            <person name="Ruiz-Trillo I."/>
            <person name="Young S.K."/>
            <person name="Zeng Q."/>
            <person name="Gargeya S."/>
            <person name="Alvarado L."/>
            <person name="Berlin A."/>
            <person name="Chapman S.B."/>
            <person name="Chen Z."/>
            <person name="Freedman E."/>
            <person name="Gellesch M."/>
            <person name="Goldberg J."/>
            <person name="Griggs A."/>
            <person name="Gujja S."/>
            <person name="Heilman E."/>
            <person name="Heiman D."/>
            <person name="Howarth C."/>
            <person name="Mehta T."/>
            <person name="Neiman D."/>
            <person name="Pearson M."/>
            <person name="Roberts A."/>
            <person name="Saif S."/>
            <person name="Shea T."/>
            <person name="Shenoy N."/>
            <person name="Sisk P."/>
            <person name="Stolte C."/>
            <person name="Sykes S."/>
            <person name="White J."/>
            <person name="Yandava C."/>
            <person name="Haas B."/>
            <person name="Nusbaum C."/>
            <person name="Birren B."/>
        </authorList>
    </citation>
    <scope>NUCLEOTIDE SEQUENCE</scope>
    <source>
        <strain evidence="10">ATCC 30864</strain>
    </source>
</reference>
<keyword evidence="3 6" id="KW-1133">Transmembrane helix</keyword>
<dbReference type="InterPro" id="IPR045888">
    <property type="entry name" value="Erv"/>
</dbReference>
<evidence type="ECO:0000256" key="6">
    <source>
        <dbReference type="SAM" id="Phobius"/>
    </source>
</evidence>
<dbReference type="RefSeq" id="XP_004347069.1">
    <property type="nucleotide sequence ID" value="XM_004347019.2"/>
</dbReference>
<dbReference type="PANTHER" id="PTHR10984">
    <property type="entry name" value="ENDOPLASMIC RETICULUM-GOLGI INTERMEDIATE COMPARTMENT PROTEIN"/>
    <property type="match status" value="1"/>
</dbReference>
<evidence type="ECO:0000313" key="10">
    <source>
        <dbReference type="Proteomes" id="UP000008743"/>
    </source>
</evidence>
<dbReference type="GO" id="GO:0030134">
    <property type="term" value="C:COPII-coated ER to Golgi transport vesicle"/>
    <property type="evidence" value="ECO:0007669"/>
    <property type="project" value="TreeGrafter"/>
</dbReference>
<comment type="subcellular location">
    <subcellularLocation>
        <location evidence="1">Membrane</location>
    </subcellularLocation>
</comment>
<dbReference type="STRING" id="595528.A0A0D2VTZ0"/>
<evidence type="ECO:0008006" key="11">
    <source>
        <dbReference type="Google" id="ProtNLM"/>
    </source>
</evidence>
<dbReference type="EMBL" id="KE346367">
    <property type="protein sequence ID" value="KJE94807.1"/>
    <property type="molecule type" value="Genomic_DNA"/>
</dbReference>
<dbReference type="GO" id="GO:0006888">
    <property type="term" value="P:endoplasmic reticulum to Golgi vesicle-mediated transport"/>
    <property type="evidence" value="ECO:0007669"/>
    <property type="project" value="TreeGrafter"/>
</dbReference>
<evidence type="ECO:0000313" key="9">
    <source>
        <dbReference type="EMBL" id="KJE94807.1"/>
    </source>
</evidence>
<evidence type="ECO:0000259" key="7">
    <source>
        <dbReference type="Pfam" id="PF07970"/>
    </source>
</evidence>
<feature type="domain" description="Endoplasmic reticulum vesicle transporter N-terminal" evidence="8">
    <location>
        <begin position="19"/>
        <end position="107"/>
    </location>
</feature>
<proteinExistence type="predicted"/>
<evidence type="ECO:0000256" key="5">
    <source>
        <dbReference type="SAM" id="MobiDB-lite"/>
    </source>
</evidence>
<sequence>MNPKSSAAAAPDKSPFEFVKQLDIFPKVASTYKETSSSGGTVTLVCLVLIVFLVGAELGEYFNQQAAFSYGVDPVVDGSLKLTYDIVVAMPCDLLGADVLQATGTSKHGHDHSHDDAAPVKPAPPPSPQEPRNRLFNVMRQSRDTGDDGRDDHGHDEMRKEPVVFALSAAQREWLAENRKPLTREHLSLSGTTRKAKKNFQAMPRELSSQEGTPDACRLHGSVSADKIAGNFHIIAGAAVEVPGGHAHMGQMIPQHALNFTHRINHLSFGEEMPGMEFPLDGDEWITTSHTMAYQYFIQVVPTVYTRHANDPEQLRSGQFSVTRHESPNSNRLPGLFFKYDTFPILVTVQYSPYSFWHLLIRLSGIIGGVFATSGFIHQVVRFVFDKYVSRKFARSTSTDAGLLTPTD</sequence>
<dbReference type="AlphaFoldDB" id="A0A0D2VTZ0"/>
<feature type="domain" description="Endoplasmic reticulum vesicle transporter C-terminal" evidence="7">
    <location>
        <begin position="210"/>
        <end position="377"/>
    </location>
</feature>
<dbReference type="InterPro" id="IPR039542">
    <property type="entry name" value="Erv_N"/>
</dbReference>
<dbReference type="InParanoid" id="A0A0D2VTZ0"/>
<evidence type="ECO:0000256" key="3">
    <source>
        <dbReference type="ARBA" id="ARBA00022989"/>
    </source>
</evidence>
<keyword evidence="4 6" id="KW-0472">Membrane</keyword>
<dbReference type="Proteomes" id="UP000008743">
    <property type="component" value="Unassembled WGS sequence"/>
</dbReference>
<evidence type="ECO:0000256" key="2">
    <source>
        <dbReference type="ARBA" id="ARBA00022692"/>
    </source>
</evidence>
<gene>
    <name evidence="9" type="ORF">CAOG_005384</name>
</gene>
<dbReference type="GO" id="GO:0016020">
    <property type="term" value="C:membrane"/>
    <property type="evidence" value="ECO:0007669"/>
    <property type="project" value="UniProtKB-SubCell"/>
</dbReference>
<feature type="region of interest" description="Disordered" evidence="5">
    <location>
        <begin position="104"/>
        <end position="134"/>
    </location>
</feature>
<dbReference type="InterPro" id="IPR012936">
    <property type="entry name" value="Erv_C"/>
</dbReference>
<organism evidence="9 10">
    <name type="scientific">Capsaspora owczarzaki (strain ATCC 30864)</name>
    <dbReference type="NCBI Taxonomy" id="595528"/>
    <lineage>
        <taxon>Eukaryota</taxon>
        <taxon>Filasterea</taxon>
        <taxon>Capsaspora</taxon>
    </lineage>
</organism>
<dbReference type="PANTHER" id="PTHR10984:SF30">
    <property type="entry name" value="ENDOPLASMIC RETICULUM-GOLGI INTERMEDIATE COMPARTMENT PROTEIN 2"/>
    <property type="match status" value="1"/>
</dbReference>
<dbReference type="GO" id="GO:0006890">
    <property type="term" value="P:retrograde vesicle-mediated transport, Golgi to endoplasmic reticulum"/>
    <property type="evidence" value="ECO:0007669"/>
    <property type="project" value="TreeGrafter"/>
</dbReference>
<keyword evidence="10" id="KW-1185">Reference proteome</keyword>
<dbReference type="OMA" id="MTNHYLR"/>
<dbReference type="GO" id="GO:0005783">
    <property type="term" value="C:endoplasmic reticulum"/>
    <property type="evidence" value="ECO:0007669"/>
    <property type="project" value="TreeGrafter"/>
</dbReference>
<keyword evidence="2 6" id="KW-0812">Transmembrane</keyword>
<dbReference type="eggNOG" id="KOG2667">
    <property type="taxonomic scope" value="Eukaryota"/>
</dbReference>
<feature type="transmembrane region" description="Helical" evidence="6">
    <location>
        <begin position="359"/>
        <end position="385"/>
    </location>
</feature>
<evidence type="ECO:0000259" key="8">
    <source>
        <dbReference type="Pfam" id="PF13850"/>
    </source>
</evidence>
<dbReference type="OrthoDB" id="5541786at2759"/>
<dbReference type="Pfam" id="PF07970">
    <property type="entry name" value="COPIIcoated_ERV"/>
    <property type="match status" value="1"/>
</dbReference>
<dbReference type="Pfam" id="PF13850">
    <property type="entry name" value="ERGIC_N"/>
    <property type="match status" value="1"/>
</dbReference>
<dbReference type="FunCoup" id="A0A0D2VTZ0">
    <property type="interactions" value="36"/>
</dbReference>
<name>A0A0D2VTZ0_CAPO3</name>
<accession>A0A0D2VTZ0</accession>
<protein>
    <recommendedName>
        <fullName evidence="11">Endoplasmic reticulum-Golgi intermediate compartment protein 2</fullName>
    </recommendedName>
</protein>
<evidence type="ECO:0000256" key="4">
    <source>
        <dbReference type="ARBA" id="ARBA00023136"/>
    </source>
</evidence>
<dbReference type="PhylomeDB" id="A0A0D2VTZ0"/>